<feature type="site" description="Interaction with galactose moiety of substrate glycoprotein" evidence="18">
    <location>
        <position position="204"/>
    </location>
</feature>
<evidence type="ECO:0000256" key="9">
    <source>
        <dbReference type="ARBA" id="ARBA00022968"/>
    </source>
</evidence>
<dbReference type="GO" id="GO:0015018">
    <property type="term" value="F:galactosylgalactosylxylosylprotein 3-beta-glucuronosyltransferase activity"/>
    <property type="evidence" value="ECO:0007669"/>
    <property type="project" value="UniProtKB-UniRule"/>
</dbReference>
<evidence type="ECO:0000256" key="1">
    <source>
        <dbReference type="ARBA" id="ARBA00001936"/>
    </source>
</evidence>
<dbReference type="PANTHER" id="PTHR10896">
    <property type="entry name" value="GALACTOSYLGALACTOSYLXYLOSYLPROTEIN 3-BETA-GLUCURONOSYLTRANSFERASE BETA-1,3-GLUCURONYLTRANSFERASE"/>
    <property type="match status" value="1"/>
</dbReference>
<keyword evidence="12" id="KW-0472">Membrane</keyword>
<feature type="region of interest" description="Disordered" evidence="21">
    <location>
        <begin position="296"/>
        <end position="315"/>
    </location>
</feature>
<accession>A0A9P0C811</accession>
<sequence length="315" mass="36235">MDKCTESSLIFFTDFEKFDGMQATLDRLRLELEDSQSLVKQLSQVQLDKRSTCAQWDPALPVVYVITPTFARPVQKAELTRLSQTFMLVQNLHWIIVEDSKQKTALVSNLLKNSNLNYTHLINMTPPQWKLKQKEQRWRKPRGVTQRNAGLTWLRESKKPAVDRGVVYFADDDNTYTVQILNEMRYTRKASVWPVGLVGGLMVEKPNIDPDTGRVSSWNSAWRPERKFPIDMAGFAINLRILLEKPSVKFSYQVERGYLETDILSQVTTPEELEPLADNCTKVLVWHTRSQNPNLEAENRLARKSLPPSNAGIEV</sequence>
<dbReference type="SUPFAM" id="SSF53448">
    <property type="entry name" value="Nucleotide-diphospho-sugar transferases"/>
    <property type="match status" value="1"/>
</dbReference>
<evidence type="ECO:0000256" key="4">
    <source>
        <dbReference type="ARBA" id="ARBA00007706"/>
    </source>
</evidence>
<dbReference type="CDD" id="cd00218">
    <property type="entry name" value="GlcAT-I"/>
    <property type="match status" value="1"/>
</dbReference>
<dbReference type="Gene3D" id="3.90.550.10">
    <property type="entry name" value="Spore Coat Polysaccharide Biosynthesis Protein SpsA, Chain A"/>
    <property type="match status" value="1"/>
</dbReference>
<dbReference type="PANTHER" id="PTHR10896:SF65">
    <property type="entry name" value="GALACTOSYLGALACTOSYLXYLOSYLPROTEIN 3-BETA-GLUCURONOSYLTRANSFERASE 3"/>
    <property type="match status" value="1"/>
</dbReference>
<keyword evidence="6 20" id="KW-0808">Transferase</keyword>
<evidence type="ECO:0000256" key="17">
    <source>
        <dbReference type="PIRSR" id="PIRSR605027-3"/>
    </source>
</evidence>
<evidence type="ECO:0000256" key="21">
    <source>
        <dbReference type="SAM" id="MobiDB-lite"/>
    </source>
</evidence>
<proteinExistence type="inferred from homology"/>
<feature type="active site" description="Proton donor/acceptor" evidence="16">
    <location>
        <position position="260"/>
    </location>
</feature>
<comment type="similarity">
    <text evidence="4 20">Belongs to the glycosyltransferase 43 family.</text>
</comment>
<organism evidence="22 23">
    <name type="scientific">Bemisia tabaci</name>
    <name type="common">Sweetpotato whitefly</name>
    <name type="synonym">Aleurodes tabaci</name>
    <dbReference type="NCBI Taxonomy" id="7038"/>
    <lineage>
        <taxon>Eukaryota</taxon>
        <taxon>Metazoa</taxon>
        <taxon>Ecdysozoa</taxon>
        <taxon>Arthropoda</taxon>
        <taxon>Hexapoda</taxon>
        <taxon>Insecta</taxon>
        <taxon>Pterygota</taxon>
        <taxon>Neoptera</taxon>
        <taxon>Paraneoptera</taxon>
        <taxon>Hemiptera</taxon>
        <taxon>Sternorrhyncha</taxon>
        <taxon>Aleyrodoidea</taxon>
        <taxon>Aleyrodidae</taxon>
        <taxon>Aleyrodinae</taxon>
        <taxon>Bemisia</taxon>
    </lineage>
</organism>
<evidence type="ECO:0000256" key="8">
    <source>
        <dbReference type="ARBA" id="ARBA00022723"/>
    </source>
</evidence>
<dbReference type="GO" id="GO:0000139">
    <property type="term" value="C:Golgi membrane"/>
    <property type="evidence" value="ECO:0007669"/>
    <property type="project" value="UniProtKB-SubCell"/>
</dbReference>
<keyword evidence="9 20" id="KW-0735">Signal-anchor</keyword>
<protein>
    <recommendedName>
        <fullName evidence="5 20">Galactosylgalactosylxylosylprotein 3-beta-glucuronosyltransferase</fullName>
        <ecNumber evidence="5 20">2.4.1.135</ecNumber>
    </recommendedName>
</protein>
<evidence type="ECO:0000256" key="2">
    <source>
        <dbReference type="ARBA" id="ARBA00004323"/>
    </source>
</evidence>
<comment type="pathway">
    <text evidence="3 20">Protein modification; protein glycosylation.</text>
</comment>
<evidence type="ECO:0000256" key="13">
    <source>
        <dbReference type="ARBA" id="ARBA00023180"/>
    </source>
</evidence>
<feature type="binding site" evidence="17">
    <location>
        <position position="173"/>
    </location>
    <ligand>
        <name>Mn(2+)</name>
        <dbReference type="ChEBI" id="CHEBI:29035"/>
    </ligand>
</feature>
<evidence type="ECO:0000256" key="3">
    <source>
        <dbReference type="ARBA" id="ARBA00004922"/>
    </source>
</evidence>
<evidence type="ECO:0000256" key="12">
    <source>
        <dbReference type="ARBA" id="ARBA00023136"/>
    </source>
</evidence>
<name>A0A9P0C811_BEMTA</name>
<dbReference type="Proteomes" id="UP001152759">
    <property type="component" value="Chromosome 3"/>
</dbReference>
<evidence type="ECO:0000256" key="20">
    <source>
        <dbReference type="RuleBase" id="RU363127"/>
    </source>
</evidence>
<evidence type="ECO:0000256" key="15">
    <source>
        <dbReference type="ARBA" id="ARBA00047979"/>
    </source>
</evidence>
<dbReference type="Pfam" id="PF03360">
    <property type="entry name" value="Glyco_transf_43"/>
    <property type="match status" value="1"/>
</dbReference>
<evidence type="ECO:0000313" key="23">
    <source>
        <dbReference type="Proteomes" id="UP001152759"/>
    </source>
</evidence>
<evidence type="ECO:0000256" key="10">
    <source>
        <dbReference type="ARBA" id="ARBA00022989"/>
    </source>
</evidence>
<evidence type="ECO:0000313" key="22">
    <source>
        <dbReference type="EMBL" id="CAH0768056.1"/>
    </source>
</evidence>
<dbReference type="InterPro" id="IPR029044">
    <property type="entry name" value="Nucleotide-diphossugar_trans"/>
</dbReference>
<evidence type="ECO:0000256" key="6">
    <source>
        <dbReference type="ARBA" id="ARBA00022679"/>
    </source>
</evidence>
<feature type="glycosylation site" description="N-linked (GlcNAc...) asparagine" evidence="19">
    <location>
        <position position="279"/>
    </location>
</feature>
<comment type="catalytic activity">
    <reaction evidence="15 20">
        <text>3-O-(beta-D-galactosyl-(1-&gt;3)-beta-D-galactosyl-(1-&gt;4)-beta-D-xylosyl)-L-seryl-[protein] + UDP-alpha-D-glucuronate = 3-O-(beta-D-GlcA-(1-&gt;3)-beta-D-Gal-(1-&gt;3)-beta-D-Gal-(1-&gt;4)-beta-D-Xyl)-L-seryl-[protein] + UDP + H(+)</text>
        <dbReference type="Rhea" id="RHEA:24168"/>
        <dbReference type="Rhea" id="RHEA-COMP:12571"/>
        <dbReference type="Rhea" id="RHEA-COMP:12573"/>
        <dbReference type="ChEBI" id="CHEBI:15378"/>
        <dbReference type="ChEBI" id="CHEBI:58052"/>
        <dbReference type="ChEBI" id="CHEBI:58223"/>
        <dbReference type="ChEBI" id="CHEBI:132090"/>
        <dbReference type="ChEBI" id="CHEBI:132093"/>
        <dbReference type="EC" id="2.4.1.135"/>
    </reaction>
</comment>
<keyword evidence="14 17" id="KW-0464">Manganese</keyword>
<evidence type="ECO:0000256" key="7">
    <source>
        <dbReference type="ARBA" id="ARBA00022692"/>
    </source>
</evidence>
<keyword evidence="8 17" id="KW-0479">Metal-binding</keyword>
<keyword evidence="23" id="KW-1185">Reference proteome</keyword>
<evidence type="ECO:0000256" key="16">
    <source>
        <dbReference type="PIRSR" id="PIRSR605027-1"/>
    </source>
</evidence>
<dbReference type="GO" id="GO:0046872">
    <property type="term" value="F:metal ion binding"/>
    <property type="evidence" value="ECO:0007669"/>
    <property type="project" value="UniProtKB-KW"/>
</dbReference>
<dbReference type="InterPro" id="IPR005027">
    <property type="entry name" value="Glyco_trans_43"/>
</dbReference>
<evidence type="ECO:0000256" key="18">
    <source>
        <dbReference type="PIRSR" id="PIRSR605027-4"/>
    </source>
</evidence>
<dbReference type="FunFam" id="3.90.550.10:FF:000044">
    <property type="entry name" value="Galactosylgalactosylxylosylprotein 3-beta-glucuronosyltransferase"/>
    <property type="match status" value="1"/>
</dbReference>
<keyword evidence="10" id="KW-1133">Transmembrane helix</keyword>
<dbReference type="EC" id="2.4.1.135" evidence="5 20"/>
<dbReference type="GO" id="GO:0005975">
    <property type="term" value="P:carbohydrate metabolic process"/>
    <property type="evidence" value="ECO:0007669"/>
    <property type="project" value="TreeGrafter"/>
</dbReference>
<keyword evidence="7" id="KW-0812">Transmembrane</keyword>
<comment type="cofactor">
    <cofactor evidence="1 17 20">
        <name>Mn(2+)</name>
        <dbReference type="ChEBI" id="CHEBI:29035"/>
    </cofactor>
</comment>
<reference evidence="22" key="1">
    <citation type="submission" date="2021-12" db="EMBL/GenBank/DDBJ databases">
        <authorList>
            <person name="King R."/>
        </authorList>
    </citation>
    <scope>NUCLEOTIDE SEQUENCE</scope>
</reference>
<evidence type="ECO:0000256" key="19">
    <source>
        <dbReference type="PIRSR" id="PIRSR605027-6"/>
    </source>
</evidence>
<evidence type="ECO:0000256" key="5">
    <source>
        <dbReference type="ARBA" id="ARBA00012641"/>
    </source>
</evidence>
<keyword evidence="11 20" id="KW-0333">Golgi apparatus</keyword>
<keyword evidence="13 19" id="KW-0325">Glycoprotein</keyword>
<dbReference type="AlphaFoldDB" id="A0A9P0C811"/>
<comment type="subcellular location">
    <subcellularLocation>
        <location evidence="2 20">Golgi apparatus membrane</location>
        <topology evidence="2 20">Single-pass type II membrane protein</topology>
    </subcellularLocation>
</comment>
<dbReference type="GO" id="GO:0050650">
    <property type="term" value="P:chondroitin sulfate proteoglycan biosynthetic process"/>
    <property type="evidence" value="ECO:0007669"/>
    <property type="project" value="TreeGrafter"/>
</dbReference>
<gene>
    <name evidence="22" type="ORF">BEMITA_LOCUS5243</name>
</gene>
<evidence type="ECO:0000256" key="11">
    <source>
        <dbReference type="ARBA" id="ARBA00023034"/>
    </source>
</evidence>
<dbReference type="EMBL" id="OU963864">
    <property type="protein sequence ID" value="CAH0768056.1"/>
    <property type="molecule type" value="Genomic_DNA"/>
</dbReference>
<evidence type="ECO:0000256" key="14">
    <source>
        <dbReference type="ARBA" id="ARBA00023211"/>
    </source>
</evidence>